<keyword evidence="6" id="KW-0175">Coiled coil</keyword>
<dbReference type="KEGG" id="ngr:NAEGRDRAFT_56975"/>
<evidence type="ECO:0000256" key="2">
    <source>
        <dbReference type="ARBA" id="ARBA00022670"/>
    </source>
</evidence>
<keyword evidence="3 5" id="KW-0378">Hydrolase</keyword>
<feature type="region of interest" description="Disordered" evidence="7">
    <location>
        <begin position="1"/>
        <end position="74"/>
    </location>
</feature>
<feature type="region of interest" description="Disordered" evidence="7">
    <location>
        <begin position="705"/>
        <end position="732"/>
    </location>
</feature>
<dbReference type="SUPFAM" id="SSF55961">
    <property type="entry name" value="Bet v1-like"/>
    <property type="match status" value="1"/>
</dbReference>
<evidence type="ECO:0000313" key="10">
    <source>
        <dbReference type="Proteomes" id="UP000006671"/>
    </source>
</evidence>
<protein>
    <submittedName>
        <fullName evidence="9">Subtilase family serine protease</fullName>
    </submittedName>
</protein>
<dbReference type="CDD" id="cd04842">
    <property type="entry name" value="Peptidases_S8_Kp43_protease"/>
    <property type="match status" value="1"/>
</dbReference>
<dbReference type="InterPro" id="IPR000209">
    <property type="entry name" value="Peptidase_S8/S53_dom"/>
</dbReference>
<proteinExistence type="inferred from homology"/>
<dbReference type="InterPro" id="IPR044926">
    <property type="entry name" value="RGS_subdomain_2"/>
</dbReference>
<dbReference type="Gene3D" id="3.30.530.20">
    <property type="match status" value="1"/>
</dbReference>
<feature type="region of interest" description="Disordered" evidence="7">
    <location>
        <begin position="189"/>
        <end position="271"/>
    </location>
</feature>
<dbReference type="PANTHER" id="PTHR43399:SF4">
    <property type="entry name" value="CELL WALL-ASSOCIATED PROTEASE"/>
    <property type="match status" value="1"/>
</dbReference>
<evidence type="ECO:0000256" key="5">
    <source>
        <dbReference type="PROSITE-ProRule" id="PRU01240"/>
    </source>
</evidence>
<dbReference type="InterPro" id="IPR036305">
    <property type="entry name" value="RGS_sf"/>
</dbReference>
<dbReference type="InterPro" id="IPR051048">
    <property type="entry name" value="Peptidase_S8/S53_subtilisin"/>
</dbReference>
<comment type="similarity">
    <text evidence="1 5">Belongs to the peptidase S8 family.</text>
</comment>
<dbReference type="eggNOG" id="ENOG502S0KK">
    <property type="taxonomic scope" value="Eukaryota"/>
</dbReference>
<feature type="compositionally biased region" description="Polar residues" evidence="7">
    <location>
        <begin position="253"/>
        <end position="267"/>
    </location>
</feature>
<dbReference type="PROSITE" id="PS00138">
    <property type="entry name" value="SUBTILASE_SER"/>
    <property type="match status" value="1"/>
</dbReference>
<dbReference type="InterPro" id="IPR016137">
    <property type="entry name" value="RGS"/>
</dbReference>
<dbReference type="Gene3D" id="2.60.120.380">
    <property type="match status" value="1"/>
</dbReference>
<organism evidence="10">
    <name type="scientific">Naegleria gruberi</name>
    <name type="common">Amoeba</name>
    <dbReference type="NCBI Taxonomy" id="5762"/>
    <lineage>
        <taxon>Eukaryota</taxon>
        <taxon>Discoba</taxon>
        <taxon>Heterolobosea</taxon>
        <taxon>Tetramitia</taxon>
        <taxon>Eutetramitia</taxon>
        <taxon>Vahlkampfiidae</taxon>
        <taxon>Naegleria</taxon>
    </lineage>
</organism>
<dbReference type="SMART" id="SM00315">
    <property type="entry name" value="RGS"/>
    <property type="match status" value="1"/>
</dbReference>
<dbReference type="OrthoDB" id="509353at2759"/>
<feature type="active site" description="Charge relay system" evidence="5">
    <location>
        <position position="1194"/>
    </location>
</feature>
<dbReference type="SUPFAM" id="SSF52743">
    <property type="entry name" value="Subtilisin-like"/>
    <property type="match status" value="1"/>
</dbReference>
<dbReference type="PROSITE" id="PS51892">
    <property type="entry name" value="SUBTILASE"/>
    <property type="match status" value="1"/>
</dbReference>
<feature type="domain" description="RGS" evidence="8">
    <location>
        <begin position="134"/>
        <end position="189"/>
    </location>
</feature>
<dbReference type="Pfam" id="PF00082">
    <property type="entry name" value="Peptidase_S8"/>
    <property type="match status" value="1"/>
</dbReference>
<dbReference type="EMBL" id="GG738850">
    <property type="protein sequence ID" value="EFC48704.1"/>
    <property type="molecule type" value="Genomic_DNA"/>
</dbReference>
<feature type="active site" description="Charge relay system" evidence="5">
    <location>
        <position position="1492"/>
    </location>
</feature>
<dbReference type="InterPro" id="IPR034058">
    <property type="entry name" value="TagA/B/C/D_pept_dom"/>
</dbReference>
<evidence type="ECO:0000256" key="3">
    <source>
        <dbReference type="ARBA" id="ARBA00022801"/>
    </source>
</evidence>
<evidence type="ECO:0000256" key="4">
    <source>
        <dbReference type="ARBA" id="ARBA00022825"/>
    </source>
</evidence>
<dbReference type="Gene3D" id="1.10.167.10">
    <property type="entry name" value="Regulator of G-protein Signalling 4, domain 2"/>
    <property type="match status" value="1"/>
</dbReference>
<evidence type="ECO:0000256" key="1">
    <source>
        <dbReference type="ARBA" id="ARBA00011073"/>
    </source>
</evidence>
<feature type="compositionally biased region" description="Low complexity" evidence="7">
    <location>
        <begin position="1"/>
        <end position="28"/>
    </location>
</feature>
<reference evidence="9 10" key="1">
    <citation type="journal article" date="2010" name="Cell">
        <title>The genome of Naegleria gruberi illuminates early eukaryotic versatility.</title>
        <authorList>
            <person name="Fritz-Laylin L.K."/>
            <person name="Prochnik S.E."/>
            <person name="Ginger M.L."/>
            <person name="Dacks J.B."/>
            <person name="Carpenter M.L."/>
            <person name="Field M.C."/>
            <person name="Kuo A."/>
            <person name="Paredez A."/>
            <person name="Chapman J."/>
            <person name="Pham J."/>
            <person name="Shu S."/>
            <person name="Neupane R."/>
            <person name="Cipriano M."/>
            <person name="Mancuso J."/>
            <person name="Tu H."/>
            <person name="Salamov A."/>
            <person name="Lindquist E."/>
            <person name="Shapiro H."/>
            <person name="Lucas S."/>
            <person name="Grigoriev I.V."/>
            <person name="Cande W.Z."/>
            <person name="Fulton C."/>
            <person name="Rokhsar D.S."/>
            <person name="Dawson S.C."/>
        </authorList>
    </citation>
    <scope>NUCLEOTIDE SEQUENCE [LARGE SCALE GENOMIC DNA]</scope>
    <source>
        <strain evidence="9 10">NEG-M</strain>
    </source>
</reference>
<evidence type="ECO:0000256" key="6">
    <source>
        <dbReference type="SAM" id="Coils"/>
    </source>
</evidence>
<feature type="compositionally biased region" description="Basic and acidic residues" evidence="7">
    <location>
        <begin position="229"/>
        <end position="252"/>
    </location>
</feature>
<dbReference type="GO" id="GO:0006508">
    <property type="term" value="P:proteolysis"/>
    <property type="evidence" value="ECO:0007669"/>
    <property type="project" value="UniProtKB-KW"/>
</dbReference>
<dbReference type="InterPro" id="IPR023828">
    <property type="entry name" value="Peptidase_S8_Ser-AS"/>
</dbReference>
<dbReference type="STRING" id="5762.D2V327"/>
<dbReference type="Proteomes" id="UP000006671">
    <property type="component" value="Unassembled WGS sequence"/>
</dbReference>
<keyword evidence="4 5" id="KW-0720">Serine protease</keyword>
<dbReference type="InterPro" id="IPR008979">
    <property type="entry name" value="Galactose-bd-like_sf"/>
</dbReference>
<feature type="compositionally biased region" description="Acidic residues" evidence="7">
    <location>
        <begin position="719"/>
        <end position="728"/>
    </location>
</feature>
<dbReference type="SUPFAM" id="SSF48097">
    <property type="entry name" value="Regulator of G-protein signaling, RGS"/>
    <property type="match status" value="1"/>
</dbReference>
<dbReference type="GeneID" id="8861546"/>
<feature type="compositionally biased region" description="Low complexity" evidence="7">
    <location>
        <begin position="58"/>
        <end position="73"/>
    </location>
</feature>
<dbReference type="VEuPathDB" id="AmoebaDB:NAEGRDRAFT_56975"/>
<sequence>MIASSPSSPDASANKQQQPQQHQYQQQQIISIFPHDADDDIFSVEEPNGGGRNGSNTGGSSATESSASGTTATDVDYWEEHKRKWRSNSKGNNFNIMRFVSSSSRSSGCPNVDSYLGDGSDDNPDFNPKDYSLVFEQVLKDRECSELFLTFLKVSKAEEPFEFIIACDEYKKVYSKWRENNMEMNATKITTTTSSSSHDYTDDSLDNQPMKTMDKISVVTEKSISSSTSRDDLNHQENNKDDPSKVVEKDHSNISTPTIETSPNTNVDESRDQTSFDLLSKQLKTSKEQIYKLMNKVKKEIIERFIIEQAEKELHRGPLKTDLLKSWLIISEMHKDLIKEETKKYSITELKSKNTIVQEIGNKLDPNVIFRDLYNSVHLDLQVDSFPWFCKHPDVLYFLKRKGEEYTRSVAVKNYSFNILDWRIKESDIKDKVIKREHFYFGFSLLLEDTKDWKVIRDKRGLKVLASKQVYTFDKALASRMKLTKFSTTIDCPLEKFWNIFTNIENQQKLDINSEIQVKECNTNVSTHNATNPFAFGVCETVSKLPFMATRKSRYIYTAIEEPSIDAIFVIGHSLQDESVEKESETATFSKEYFFYLFTNLKETKQTRVEGCQYSDLKLILTSRKKFLVKQYKLFYKLIKSLSLSSSTTSHNDSLNYNKILQSCLLLVTLSQQATVEQQAKLSRHEDLLVKLQTQLESNFKTLPRKKQNTQRGANDIIINEESEEDPSEVSNNSNNKLRDVFILGKKFADDELMNSFLHGRKILFNGERYIDTENTPSLLQKLVTLKRAENQQEEVEEDNTELADKAFDEFKQVLKEKVTPTEIYVTVKSPVKTGFGDFLKRYFESNSEVNYHPHNSFVLVAPSIVSVLDKLKKIDQKRLSKEQQKTEDDNLADDILWVGLADPSYKVSHELQANKKKPLATVSLEVQLFYNTDMEGLIREWRNIAFDLIDKTNVEQLIKTEAKRNVIIYKKKDLTIAVTIPQIIKDSIIEILSKSPLSRHIQKEESFGLESDFEDDEEEEADIPFSQFYQNYVKEKSFEQADSDSEAATAFNKLLSEQEYSLDDEETFQLLSAVNPLSDSYKSVLFKYGSTKSATSKTYLGEKFHQIANTTLNFVEHDKIGHSAMPDVKWMWEKGFTGRDQVIGIGDTGVDINNCCFYRRGQKVPYNKIETDTHDKFISYKSFADDRDIVRGHGSFVSSILSCSIKGDQFDDGEEMKDLFDGVVKDAKLCFFDLGLPTRRLSVPHDLSGDYFPYMHNKCNAKISTNSWGSPKRGMYTIASQDVDEWAYKNPNTIQLYAAGNSGRSGTRSITSPGTCKNCITVGSSQWTRKSFELGYPLYGDIIRHEMMETQMCLKGGHGRMLFATPTFCKSIGAKRSPCFDHKQSFCDSIDITGEKFACSSHIFKKVCCGKKYLNDMIEHPEHFSPNNMGTFSSRGPTTDGRIKPDIVAPGQLIFGSRSLGTSSADDSEEMADSFSNKGYCPVPIANQGTSFSTPIVAGYASMVHQYFTKGFYPTAKENSQNSVDPTGATLKAILVNSGQELTGMVEANGAGLWKKLHGTPSFTQGFGLVRLRHVLPFAGESDFNMFVSQQDSVTTDSYKQYCFRAVPVKSTKDQAFKELDQALKATLVWTDYPGSPNARIQLVNNLDLVVKIENNGQEHYGNGGRDYINNVEQVKINGYSKHIADKTVFRVVVEGTQVPKGPQTFSLIVNGPLEKIECTGEPNLKNTRIVKNPPVKNQKEPELLSAFMKVVGGSLLSDNSEEN</sequence>
<keyword evidence="10" id="KW-1185">Reference proteome</keyword>
<gene>
    <name evidence="9" type="ORF">NAEGRDRAFT_56975</name>
</gene>
<dbReference type="Gene3D" id="3.40.50.200">
    <property type="entry name" value="Peptidase S8/S53 domain"/>
    <property type="match status" value="1"/>
</dbReference>
<feature type="active site" description="Charge relay system" evidence="5">
    <location>
        <position position="1148"/>
    </location>
</feature>
<dbReference type="InterPro" id="IPR036852">
    <property type="entry name" value="Peptidase_S8/S53_dom_sf"/>
</dbReference>
<accession>D2V327</accession>
<feature type="coiled-coil region" evidence="6">
    <location>
        <begin position="779"/>
        <end position="806"/>
    </location>
</feature>
<dbReference type="GO" id="GO:0004252">
    <property type="term" value="F:serine-type endopeptidase activity"/>
    <property type="evidence" value="ECO:0007669"/>
    <property type="project" value="UniProtKB-UniRule"/>
</dbReference>
<keyword evidence="2 5" id="KW-0645">Protease</keyword>
<dbReference type="PROSITE" id="PS50132">
    <property type="entry name" value="RGS"/>
    <property type="match status" value="1"/>
</dbReference>
<feature type="compositionally biased region" description="Gly residues" evidence="7">
    <location>
        <begin position="48"/>
        <end position="57"/>
    </location>
</feature>
<dbReference type="InParanoid" id="D2V327"/>
<dbReference type="InterPro" id="IPR023393">
    <property type="entry name" value="START-like_dom_sf"/>
</dbReference>
<evidence type="ECO:0000313" key="9">
    <source>
        <dbReference type="EMBL" id="EFC48704.1"/>
    </source>
</evidence>
<dbReference type="PANTHER" id="PTHR43399">
    <property type="entry name" value="SUBTILISIN-RELATED"/>
    <property type="match status" value="1"/>
</dbReference>
<dbReference type="SUPFAM" id="SSF49785">
    <property type="entry name" value="Galactose-binding domain-like"/>
    <property type="match status" value="1"/>
</dbReference>
<name>D2V327_NAEGR</name>
<dbReference type="RefSeq" id="XP_002681448.1">
    <property type="nucleotide sequence ID" value="XM_002681402.1"/>
</dbReference>
<evidence type="ECO:0000259" key="8">
    <source>
        <dbReference type="PROSITE" id="PS50132"/>
    </source>
</evidence>
<evidence type="ECO:0000256" key="7">
    <source>
        <dbReference type="SAM" id="MobiDB-lite"/>
    </source>
</evidence>